<keyword evidence="6" id="KW-1185">Reference proteome</keyword>
<evidence type="ECO:0000256" key="1">
    <source>
        <dbReference type="ARBA" id="ARBA00022741"/>
    </source>
</evidence>
<evidence type="ECO:0000259" key="4">
    <source>
        <dbReference type="SMART" id="SM00797"/>
    </source>
</evidence>
<dbReference type="OrthoDB" id="9782422at2"/>
<evidence type="ECO:0000313" key="5">
    <source>
        <dbReference type="EMBL" id="TDO20204.1"/>
    </source>
</evidence>
<keyword evidence="1" id="KW-0547">Nucleotide-binding</keyword>
<dbReference type="InterPro" id="IPR052708">
    <property type="entry name" value="PxpC"/>
</dbReference>
<proteinExistence type="predicted"/>
<gene>
    <name evidence="5" type="ORF">CLV32_3964</name>
</gene>
<dbReference type="AlphaFoldDB" id="A0A4R6IE15"/>
<protein>
    <submittedName>
        <fullName evidence="5">Antagonist of KipI</fullName>
    </submittedName>
</protein>
<evidence type="ECO:0000313" key="6">
    <source>
        <dbReference type="Proteomes" id="UP000295499"/>
    </source>
</evidence>
<dbReference type="EMBL" id="SNWM01000005">
    <property type="protein sequence ID" value="TDO20204.1"/>
    <property type="molecule type" value="Genomic_DNA"/>
</dbReference>
<keyword evidence="2" id="KW-0378">Hydrolase</keyword>
<comment type="caution">
    <text evidence="5">The sequence shown here is derived from an EMBL/GenBank/DDBJ whole genome shotgun (WGS) entry which is preliminary data.</text>
</comment>
<accession>A0A4R6IE15</accession>
<reference evidence="5 6" key="1">
    <citation type="submission" date="2019-03" db="EMBL/GenBank/DDBJ databases">
        <title>Genomic Encyclopedia of Archaeal and Bacterial Type Strains, Phase II (KMG-II): from individual species to whole genera.</title>
        <authorList>
            <person name="Goeker M."/>
        </authorList>
    </citation>
    <scope>NUCLEOTIDE SEQUENCE [LARGE SCALE GENOMIC DNA]</scope>
    <source>
        <strain evidence="5 6">DSM 19034</strain>
    </source>
</reference>
<feature type="domain" description="Carboxyltransferase" evidence="4">
    <location>
        <begin position="27"/>
        <end position="317"/>
    </location>
</feature>
<organism evidence="5 6">
    <name type="scientific">Pedobacter duraquae</name>
    <dbReference type="NCBI Taxonomy" id="425511"/>
    <lineage>
        <taxon>Bacteria</taxon>
        <taxon>Pseudomonadati</taxon>
        <taxon>Bacteroidota</taxon>
        <taxon>Sphingobacteriia</taxon>
        <taxon>Sphingobacteriales</taxon>
        <taxon>Sphingobacteriaceae</taxon>
        <taxon>Pedobacter</taxon>
    </lineage>
</organism>
<dbReference type="NCBIfam" id="TIGR00724">
    <property type="entry name" value="urea_amlyse_rel"/>
    <property type="match status" value="1"/>
</dbReference>
<evidence type="ECO:0000256" key="3">
    <source>
        <dbReference type="ARBA" id="ARBA00022840"/>
    </source>
</evidence>
<dbReference type="PANTHER" id="PTHR43309:SF5">
    <property type="entry name" value="5-OXOPROLINASE SUBUNIT C"/>
    <property type="match status" value="1"/>
</dbReference>
<dbReference type="InterPro" id="IPR003778">
    <property type="entry name" value="CT_A_B"/>
</dbReference>
<name>A0A4R6IE15_9SPHI</name>
<sequence length="331" mass="36094">MKIKVLKTGVLSTIQDLGRMSYLSEAIPQSGAMDSLSARVANKALGNQDDCATIEFTYGDAAIESKTDLLIAYAGSGSILTVNEETLPMERPLFIPAGNIILINHAVYGARIYLAIAGGWDVPLVMGSKSTYLPAGFGGYLGRVLKKGDLLNNAKQLSDVSLAFLKFLCGDRINYPKWSIAKRKMLPGHLYEIRIVPGREFGWFDAQSILDLLSAEFSVGAKSNRMGYQLGGAKMKRVRQQELLSTAICPGTVQVSGDGGMILLMADCQTTGGYPRIAQVALVDLPLCAQLRPGDTFRFIEISRQEAEDLAIRRERDLARLTRAVELKVEI</sequence>
<dbReference type="GO" id="GO:0016787">
    <property type="term" value="F:hydrolase activity"/>
    <property type="evidence" value="ECO:0007669"/>
    <property type="project" value="UniProtKB-KW"/>
</dbReference>
<keyword evidence="3" id="KW-0067">ATP-binding</keyword>
<dbReference type="InterPro" id="IPR029000">
    <property type="entry name" value="Cyclophilin-like_dom_sf"/>
</dbReference>
<dbReference type="Gene3D" id="2.40.100.10">
    <property type="entry name" value="Cyclophilin-like"/>
    <property type="match status" value="1"/>
</dbReference>
<dbReference type="SMART" id="SM00797">
    <property type="entry name" value="AHS2"/>
    <property type="match status" value="1"/>
</dbReference>
<dbReference type="GO" id="GO:0005524">
    <property type="term" value="F:ATP binding"/>
    <property type="evidence" value="ECO:0007669"/>
    <property type="project" value="UniProtKB-KW"/>
</dbReference>
<dbReference type="PANTHER" id="PTHR43309">
    <property type="entry name" value="5-OXOPROLINASE SUBUNIT C"/>
    <property type="match status" value="1"/>
</dbReference>
<dbReference type="SUPFAM" id="SSF50891">
    <property type="entry name" value="Cyclophilin-like"/>
    <property type="match status" value="1"/>
</dbReference>
<evidence type="ECO:0000256" key="2">
    <source>
        <dbReference type="ARBA" id="ARBA00022801"/>
    </source>
</evidence>
<dbReference type="Pfam" id="PF02626">
    <property type="entry name" value="CT_A_B"/>
    <property type="match status" value="1"/>
</dbReference>
<dbReference type="RefSeq" id="WP_133558579.1">
    <property type="nucleotide sequence ID" value="NZ_SNWM01000005.1"/>
</dbReference>
<dbReference type="Proteomes" id="UP000295499">
    <property type="component" value="Unassembled WGS sequence"/>
</dbReference>